<feature type="transmembrane region" description="Helical" evidence="1">
    <location>
        <begin position="96"/>
        <end position="115"/>
    </location>
</feature>
<evidence type="ECO:0000313" key="2">
    <source>
        <dbReference type="EMBL" id="CAA9282000.1"/>
    </source>
</evidence>
<keyword evidence="1" id="KW-1133">Transmembrane helix</keyword>
<protein>
    <submittedName>
        <fullName evidence="2">Uncharacterized protein</fullName>
    </submittedName>
</protein>
<proteinExistence type="predicted"/>
<keyword evidence="1" id="KW-0812">Transmembrane</keyword>
<accession>A0A6J4JM12</accession>
<feature type="transmembrane region" description="Helical" evidence="1">
    <location>
        <begin position="41"/>
        <end position="61"/>
    </location>
</feature>
<keyword evidence="1" id="KW-0472">Membrane</keyword>
<evidence type="ECO:0000256" key="1">
    <source>
        <dbReference type="SAM" id="Phobius"/>
    </source>
</evidence>
<organism evidence="2">
    <name type="scientific">uncultured Armatimonadetes bacterium</name>
    <dbReference type="NCBI Taxonomy" id="157466"/>
    <lineage>
        <taxon>Bacteria</taxon>
        <taxon>Bacillati</taxon>
        <taxon>Armatimonadota</taxon>
        <taxon>environmental samples</taxon>
    </lineage>
</organism>
<dbReference type="EMBL" id="CADCTO010000486">
    <property type="protein sequence ID" value="CAA9282000.1"/>
    <property type="molecule type" value="Genomic_DNA"/>
</dbReference>
<gene>
    <name evidence="2" type="ORF">AVDCRST_MAG63-3633</name>
</gene>
<dbReference type="AlphaFoldDB" id="A0A6J4JM12"/>
<name>A0A6J4JM12_9BACT</name>
<reference evidence="2" key="1">
    <citation type="submission" date="2020-02" db="EMBL/GenBank/DDBJ databases">
        <authorList>
            <person name="Meier V. D."/>
        </authorList>
    </citation>
    <scope>NUCLEOTIDE SEQUENCE</scope>
    <source>
        <strain evidence="2">AVDCRST_MAG63</strain>
    </source>
</reference>
<sequence>MGSVHADGRAYRFRVHRPRRGRGRLRLGESGQDVRRHLPRWLPAVVWVACATATLCLWQALIVEQATQTELIRRLSASSGADVGRLGRAQWPIPQAALGAGFALGTLLAAAVHLAQTARRRAEEVGRVNAELNAQIAERRRAEEGALPER</sequence>